<feature type="modified residue" description="N6-(pyridoxal phosphate)lysine" evidence="4">
    <location>
        <position position="186"/>
    </location>
</feature>
<dbReference type="PIRSF" id="PIRSF000390">
    <property type="entry name" value="PLP_StrS"/>
    <property type="match status" value="1"/>
</dbReference>
<sequence length="366" mass="39750">MNITFLDLKAINLAHRDELKAAFERVLDSGWYILGQEVKAFEQEFADYCGTPHAVGVSNGLDALHLILRAWGIGEGDEVIVPSNTYIATWLAATYAGATPVPVEPDEATCNIDPARIEAAITPRTRAIIAVHLYGQPADMDAIMAIADRHGLKVIEDAAQAHGALYKGRKVGSLGHAAGFSFYPGKNLGALGDAGAVTTHDAALADKVRVLANYGSQQKYHNELQGFNCRLDELQAALLRVKLPHLDAETRRRQEIAAQYQQGLQDCSLTLPTVLADTTPVWHLYVVRSAKRDELQQQLAAHGIGTMIHYPIPPHLQPAYAGLAYRQGDFPIAERIHQQVLSLPMGPTMNDEQVSIAIAAARACSV</sequence>
<dbReference type="RefSeq" id="WP_163316495.1">
    <property type="nucleotide sequence ID" value="NZ_JAAGAA010000009.1"/>
</dbReference>
<evidence type="ECO:0000256" key="4">
    <source>
        <dbReference type="PIRSR" id="PIRSR000390-2"/>
    </source>
</evidence>
<dbReference type="Pfam" id="PF01041">
    <property type="entry name" value="DegT_DnrJ_EryC1"/>
    <property type="match status" value="1"/>
</dbReference>
<proteinExistence type="inferred from homology"/>
<dbReference type="Proteomes" id="UP000482578">
    <property type="component" value="Unassembled WGS sequence"/>
</dbReference>
<dbReference type="GO" id="GO:0008483">
    <property type="term" value="F:transaminase activity"/>
    <property type="evidence" value="ECO:0007669"/>
    <property type="project" value="UniProtKB-KW"/>
</dbReference>
<dbReference type="GO" id="GO:0000271">
    <property type="term" value="P:polysaccharide biosynthetic process"/>
    <property type="evidence" value="ECO:0007669"/>
    <property type="project" value="TreeGrafter"/>
</dbReference>
<evidence type="ECO:0000313" key="7">
    <source>
        <dbReference type="Proteomes" id="UP000482578"/>
    </source>
</evidence>
<evidence type="ECO:0000313" key="6">
    <source>
        <dbReference type="EMBL" id="NDV13298.1"/>
    </source>
</evidence>
<dbReference type="CDD" id="cd00616">
    <property type="entry name" value="AHBA_syn"/>
    <property type="match status" value="1"/>
</dbReference>
<keyword evidence="1 4" id="KW-0663">Pyridoxal phosphate</keyword>
<comment type="similarity">
    <text evidence="2 5">Belongs to the DegT/DnrJ/EryC1 family.</text>
</comment>
<dbReference type="PANTHER" id="PTHR30244">
    <property type="entry name" value="TRANSAMINASE"/>
    <property type="match status" value="1"/>
</dbReference>
<keyword evidence="6" id="KW-0032">Aminotransferase</keyword>
<dbReference type="InterPro" id="IPR000653">
    <property type="entry name" value="DegT/StrS_aminotransferase"/>
</dbReference>
<organism evidence="6 7">
    <name type="scientific">Crenobacter caeni</name>
    <dbReference type="NCBI Taxonomy" id="2705474"/>
    <lineage>
        <taxon>Bacteria</taxon>
        <taxon>Pseudomonadati</taxon>
        <taxon>Pseudomonadota</taxon>
        <taxon>Betaproteobacteria</taxon>
        <taxon>Neisseriales</taxon>
        <taxon>Neisseriaceae</taxon>
        <taxon>Crenobacter</taxon>
    </lineage>
</organism>
<dbReference type="SUPFAM" id="SSF53383">
    <property type="entry name" value="PLP-dependent transferases"/>
    <property type="match status" value="1"/>
</dbReference>
<dbReference type="Gene3D" id="3.40.640.10">
    <property type="entry name" value="Type I PLP-dependent aspartate aminotransferase-like (Major domain)"/>
    <property type="match status" value="1"/>
</dbReference>
<gene>
    <name evidence="6" type="ORF">GZH52_10925</name>
</gene>
<feature type="active site" description="Proton acceptor" evidence="3">
    <location>
        <position position="186"/>
    </location>
</feature>
<evidence type="ECO:0000256" key="5">
    <source>
        <dbReference type="RuleBase" id="RU004508"/>
    </source>
</evidence>
<name>A0A6B2KT26_9NEIS</name>
<protein>
    <submittedName>
        <fullName evidence="6">DegT/DnrJ/EryC1/StrS family aminotransferase</fullName>
    </submittedName>
</protein>
<dbReference type="Gene3D" id="3.90.1150.10">
    <property type="entry name" value="Aspartate Aminotransferase, domain 1"/>
    <property type="match status" value="1"/>
</dbReference>
<keyword evidence="6" id="KW-0808">Transferase</keyword>
<evidence type="ECO:0000256" key="1">
    <source>
        <dbReference type="ARBA" id="ARBA00022898"/>
    </source>
</evidence>
<accession>A0A6B2KT26</accession>
<evidence type="ECO:0000256" key="2">
    <source>
        <dbReference type="ARBA" id="ARBA00037999"/>
    </source>
</evidence>
<keyword evidence="7" id="KW-1185">Reference proteome</keyword>
<reference evidence="6 7" key="1">
    <citation type="submission" date="2020-02" db="EMBL/GenBank/DDBJ databases">
        <authorList>
            <person name="Yang Z."/>
        </authorList>
    </citation>
    <scope>NUCLEOTIDE SEQUENCE [LARGE SCALE GENOMIC DNA]</scope>
    <source>
        <strain evidence="6 7">HX-7-9</strain>
    </source>
</reference>
<dbReference type="InterPro" id="IPR015421">
    <property type="entry name" value="PyrdxlP-dep_Trfase_major"/>
</dbReference>
<dbReference type="InterPro" id="IPR015424">
    <property type="entry name" value="PyrdxlP-dep_Trfase"/>
</dbReference>
<dbReference type="InterPro" id="IPR015422">
    <property type="entry name" value="PyrdxlP-dep_Trfase_small"/>
</dbReference>
<dbReference type="AlphaFoldDB" id="A0A6B2KT26"/>
<comment type="caution">
    <text evidence="6">The sequence shown here is derived from an EMBL/GenBank/DDBJ whole genome shotgun (WGS) entry which is preliminary data.</text>
</comment>
<dbReference type="GO" id="GO:0030170">
    <property type="term" value="F:pyridoxal phosphate binding"/>
    <property type="evidence" value="ECO:0007669"/>
    <property type="project" value="UniProtKB-ARBA"/>
</dbReference>
<dbReference type="PANTHER" id="PTHR30244:SF36">
    <property type="entry name" value="3-OXO-GLUCOSE-6-PHOSPHATE:GLUTAMATE AMINOTRANSFERASE"/>
    <property type="match status" value="1"/>
</dbReference>
<dbReference type="EMBL" id="JAAGAA010000009">
    <property type="protein sequence ID" value="NDV13298.1"/>
    <property type="molecule type" value="Genomic_DNA"/>
</dbReference>
<evidence type="ECO:0000256" key="3">
    <source>
        <dbReference type="PIRSR" id="PIRSR000390-1"/>
    </source>
</evidence>
<dbReference type="FunFam" id="3.40.640.10:FF:000089">
    <property type="entry name" value="Aminotransferase, DegT/DnrJ/EryC1/StrS family"/>
    <property type="match status" value="1"/>
</dbReference>